<dbReference type="Pfam" id="PF13350">
    <property type="entry name" value="Y_phosphatase3"/>
    <property type="match status" value="1"/>
</dbReference>
<dbReference type="Gene3D" id="3.90.190.10">
    <property type="entry name" value="Protein tyrosine phosphatase superfamily"/>
    <property type="match status" value="1"/>
</dbReference>
<dbReference type="InterPro" id="IPR016130">
    <property type="entry name" value="Tyr_Pase_AS"/>
</dbReference>
<evidence type="ECO:0000256" key="1">
    <source>
        <dbReference type="ARBA" id="ARBA00009580"/>
    </source>
</evidence>
<name>A0ABV4CAZ4_9MYCO</name>
<sequence>MTVADGCQSSGDSSGPLASSVSSSVGLKDAGEVIAMEGALNTRAVAGFKIADGRIIKPGILYRSSALTYLTDKDLATLTDLNIRTVIDFRGPQEQADGPDRLPAGTATISAPVNQDELDFTKIDALLDQDRFSPQMHDREKVNRFGPFYRMFTLVNSYGDPSFLPKLVAYKTVFDQLLDPRRTGAVLMHCTGGRDRTGIGTAILLRTLGVSEKTIEANYLASNILLQPERENPDSTSFERFSFSSVYLQPTSNNKFRKVASELGETPQHIYDAVKLRREYLTTLWATIDRQFGSFDDFLSTQLGMTPDRVTTLRNRMTA</sequence>
<proteinExistence type="inferred from homology"/>
<dbReference type="PANTHER" id="PTHR31126">
    <property type="entry name" value="TYROSINE-PROTEIN PHOSPHATASE"/>
    <property type="match status" value="1"/>
</dbReference>
<dbReference type="Proteomes" id="UP001564760">
    <property type="component" value="Unassembled WGS sequence"/>
</dbReference>
<feature type="compositionally biased region" description="Low complexity" evidence="2">
    <location>
        <begin position="9"/>
        <end position="22"/>
    </location>
</feature>
<evidence type="ECO:0000313" key="3">
    <source>
        <dbReference type="EMBL" id="MEY8019102.1"/>
    </source>
</evidence>
<gene>
    <name evidence="3" type="ORF">AB8998_31115</name>
</gene>
<evidence type="ECO:0000256" key="2">
    <source>
        <dbReference type="SAM" id="MobiDB-lite"/>
    </source>
</evidence>
<dbReference type="InterPro" id="IPR026893">
    <property type="entry name" value="Tyr/Ser_Pase_IphP-type"/>
</dbReference>
<feature type="region of interest" description="Disordered" evidence="2">
    <location>
        <begin position="1"/>
        <end position="22"/>
    </location>
</feature>
<protein>
    <submittedName>
        <fullName evidence="3">Tyrosine-protein phosphatase</fullName>
    </submittedName>
</protein>
<comment type="caution">
    <text evidence="3">The sequence shown here is derived from an EMBL/GenBank/DDBJ whole genome shotgun (WGS) entry which is preliminary data.</text>
</comment>
<organism evidence="3 4">
    <name type="scientific">Mycobacterium servetii</name>
    <dbReference type="NCBI Taxonomy" id="3237418"/>
    <lineage>
        <taxon>Bacteria</taxon>
        <taxon>Bacillati</taxon>
        <taxon>Actinomycetota</taxon>
        <taxon>Actinomycetes</taxon>
        <taxon>Mycobacteriales</taxon>
        <taxon>Mycobacteriaceae</taxon>
        <taxon>Mycobacterium</taxon>
    </lineage>
</organism>
<dbReference type="PROSITE" id="PS00383">
    <property type="entry name" value="TYR_PHOSPHATASE_1"/>
    <property type="match status" value="1"/>
</dbReference>
<dbReference type="SUPFAM" id="SSF52799">
    <property type="entry name" value="(Phosphotyrosine protein) phosphatases II"/>
    <property type="match status" value="1"/>
</dbReference>
<dbReference type="EMBL" id="JBGEDP010000003">
    <property type="protein sequence ID" value="MEY8019102.1"/>
    <property type="molecule type" value="Genomic_DNA"/>
</dbReference>
<dbReference type="InterPro" id="IPR029021">
    <property type="entry name" value="Prot-tyrosine_phosphatase-like"/>
</dbReference>
<evidence type="ECO:0000313" key="4">
    <source>
        <dbReference type="Proteomes" id="UP001564760"/>
    </source>
</evidence>
<reference evidence="3 4" key="1">
    <citation type="submission" date="2024-08" db="EMBL/GenBank/DDBJ databases">
        <title>Mycobacterium servetensis sp. nov., a novel rapid-growing mycobacterial species recovered from a human patient in Zaragoza, Spain.</title>
        <authorList>
            <person name="Tristancho-Baro A.I."/>
            <person name="Buenestado-Serrano S."/>
            <person name="Garcia De Viedma D."/>
            <person name="Milagro-Beamonte A."/>
            <person name="Burillo N."/>
            <person name="Sanz S."/>
            <person name="Lopez-Calleja A.I."/>
            <person name="Penas-Utrilla D."/>
            <person name="Guardingo M."/>
            <person name="Garcia M.J."/>
            <person name="Vinuelas-Bayon J."/>
        </authorList>
    </citation>
    <scope>NUCLEOTIDE SEQUENCE [LARGE SCALE GENOMIC DNA]</scope>
    <source>
        <strain evidence="4">HUMS_12744610</strain>
    </source>
</reference>
<accession>A0ABV4CAZ4</accession>
<dbReference type="PANTHER" id="PTHR31126:SF1">
    <property type="entry name" value="TYROSINE SPECIFIC PROTEIN PHOSPHATASES DOMAIN-CONTAINING PROTEIN"/>
    <property type="match status" value="1"/>
</dbReference>
<keyword evidence="4" id="KW-1185">Reference proteome</keyword>
<comment type="similarity">
    <text evidence="1">Belongs to the protein-tyrosine phosphatase family.</text>
</comment>
<dbReference type="RefSeq" id="WP_369742126.1">
    <property type="nucleotide sequence ID" value="NZ_JBGEDP010000003.1"/>
</dbReference>